<reference evidence="1" key="1">
    <citation type="submission" date="2014-08" db="EMBL/GenBank/DDBJ databases">
        <authorList>
            <person name="Wibberg D."/>
        </authorList>
    </citation>
    <scope>NUCLEOTIDE SEQUENCE</scope>
</reference>
<organism evidence="1">
    <name type="scientific">Methanobacterium formicicum</name>
    <dbReference type="NCBI Taxonomy" id="2162"/>
    <lineage>
        <taxon>Archaea</taxon>
        <taxon>Methanobacteriati</taxon>
        <taxon>Methanobacteriota</taxon>
        <taxon>Methanomada group</taxon>
        <taxon>Methanobacteria</taxon>
        <taxon>Methanobacteriales</taxon>
        <taxon>Methanobacteriaceae</taxon>
        <taxon>Methanobacterium</taxon>
    </lineage>
</organism>
<dbReference type="PATRIC" id="fig|2162.9.peg.170"/>
<sequence length="36" mass="4059">MGVDQEAMECFEKALELDPNFEQAKKAKEEILASKS</sequence>
<dbReference type="EMBL" id="LN515531">
    <property type="protein sequence ID" value="CEA12525.1"/>
    <property type="molecule type" value="Genomic_DNA"/>
</dbReference>
<dbReference type="SUPFAM" id="SSF48452">
    <property type="entry name" value="TPR-like"/>
    <property type="match status" value="1"/>
</dbReference>
<dbReference type="AlphaFoldDB" id="A0A090I487"/>
<protein>
    <submittedName>
        <fullName evidence="1">Uncharacterized protein</fullName>
    </submittedName>
</protein>
<dbReference type="KEGG" id="mfi:DSM1535_0160"/>
<dbReference type="InterPro" id="IPR011990">
    <property type="entry name" value="TPR-like_helical_dom_sf"/>
</dbReference>
<proteinExistence type="predicted"/>
<accession>A0A090I487</accession>
<dbReference type="Gene3D" id="1.25.40.10">
    <property type="entry name" value="Tetratricopeptide repeat domain"/>
    <property type="match status" value="1"/>
</dbReference>
<evidence type="ECO:0000313" key="1">
    <source>
        <dbReference type="EMBL" id="CEA12525.1"/>
    </source>
</evidence>
<gene>
    <name evidence="1" type="ORF">DSM1535_0160</name>
</gene>
<name>A0A090I487_METFO</name>